<evidence type="ECO:0000313" key="2">
    <source>
        <dbReference type="Proteomes" id="UP000024635"/>
    </source>
</evidence>
<sequence>MLPKRLQLRTFPGHFYQNRAIIPLMEHLHLKHVPYRDKITCESIFLQIFSFGGYCSGEIVDPDQPIDIHMLDTNTYRWMFVKAHGCEADADNRMEEDDMEPLRSLPYQRYGHTVCAYRGRAYLWGGRNDDYGASSTLHEFDPVLLRWRIVPVEGRVPPARDGHSAVVVGDRMFLFGGFEEDLQRFSQETYVFDFLTNRWSEFNTTGQPPLWRDFHTAVAIDSKMYIFGGRSDHTGQFHSTRDMYDERLKALNLRTGEWSDPICNGTGPTGRRSHSAWTYGGKMYIFGGYLGTQNMHYDDLFSFDPQTNHWEKIKTSGPMPSPRRRQCTVVVGSRVFLFGGTMPVKNSSGTPSGLADLADLYVLDYAPSLKHLAAGVVLRNNYHKTYANYIPHDLNRELWAMTTPNAISTPLTQRHDATG</sequence>
<comment type="caution">
    <text evidence="1">The sequence shown here is derived from an EMBL/GenBank/DDBJ whole genome shotgun (WGS) entry which is preliminary data.</text>
</comment>
<protein>
    <recommendedName>
        <fullName evidence="3">Kelch repeat protein</fullName>
    </recommendedName>
</protein>
<gene>
    <name evidence="1" type="primary">Acey_s0195.g1509</name>
    <name evidence="1" type="synonym">Acey-F53E4.1</name>
    <name evidence="1" type="ORF">Y032_0195g1509</name>
</gene>
<keyword evidence="2" id="KW-1185">Reference proteome</keyword>
<dbReference type="InterPro" id="IPR015915">
    <property type="entry name" value="Kelch-typ_b-propeller"/>
</dbReference>
<dbReference type="Pfam" id="PF24681">
    <property type="entry name" value="Kelch_KLHDC2_KLHL20_DRC7"/>
    <property type="match status" value="1"/>
</dbReference>
<proteinExistence type="predicted"/>
<dbReference type="GO" id="GO:0005737">
    <property type="term" value="C:cytoplasm"/>
    <property type="evidence" value="ECO:0007669"/>
    <property type="project" value="TreeGrafter"/>
</dbReference>
<reference evidence="2" key="1">
    <citation type="journal article" date="2015" name="Nat. Genet.">
        <title>The genome and transcriptome of the zoonotic hookworm Ancylostoma ceylanicum identify infection-specific gene families.</title>
        <authorList>
            <person name="Schwarz E.M."/>
            <person name="Hu Y."/>
            <person name="Antoshechkin I."/>
            <person name="Miller M.M."/>
            <person name="Sternberg P.W."/>
            <person name="Aroian R.V."/>
        </authorList>
    </citation>
    <scope>NUCLEOTIDE SEQUENCE</scope>
    <source>
        <strain evidence="2">HY135</strain>
    </source>
</reference>
<dbReference type="EMBL" id="JARK01001531">
    <property type="protein sequence ID" value="EYB92375.1"/>
    <property type="molecule type" value="Genomic_DNA"/>
</dbReference>
<organism evidence="1 2">
    <name type="scientific">Ancylostoma ceylanicum</name>
    <dbReference type="NCBI Taxonomy" id="53326"/>
    <lineage>
        <taxon>Eukaryota</taxon>
        <taxon>Metazoa</taxon>
        <taxon>Ecdysozoa</taxon>
        <taxon>Nematoda</taxon>
        <taxon>Chromadorea</taxon>
        <taxon>Rhabditida</taxon>
        <taxon>Rhabditina</taxon>
        <taxon>Rhabditomorpha</taxon>
        <taxon>Strongyloidea</taxon>
        <taxon>Ancylostomatidae</taxon>
        <taxon>Ancylostomatinae</taxon>
        <taxon>Ancylostoma</taxon>
    </lineage>
</organism>
<evidence type="ECO:0000313" key="1">
    <source>
        <dbReference type="EMBL" id="EYB92375.1"/>
    </source>
</evidence>
<dbReference type="PANTHER" id="PTHR46461">
    <property type="entry name" value="KELCH DOMAIN-CONTAINING PROTEIN 3"/>
    <property type="match status" value="1"/>
</dbReference>
<dbReference type="Proteomes" id="UP000024635">
    <property type="component" value="Unassembled WGS sequence"/>
</dbReference>
<evidence type="ECO:0008006" key="3">
    <source>
        <dbReference type="Google" id="ProtNLM"/>
    </source>
</evidence>
<dbReference type="STRING" id="53326.A0A016SP23"/>
<dbReference type="SUPFAM" id="SSF117281">
    <property type="entry name" value="Kelch motif"/>
    <property type="match status" value="1"/>
</dbReference>
<dbReference type="InterPro" id="IPR052637">
    <property type="entry name" value="KLHDC3-like"/>
</dbReference>
<accession>A0A016SP23</accession>
<dbReference type="GO" id="GO:0003682">
    <property type="term" value="F:chromatin binding"/>
    <property type="evidence" value="ECO:0007669"/>
    <property type="project" value="InterPro"/>
</dbReference>
<name>A0A016SP23_9BILA</name>
<dbReference type="Gene3D" id="2.120.10.80">
    <property type="entry name" value="Kelch-type beta propeller"/>
    <property type="match status" value="2"/>
</dbReference>
<dbReference type="PANTHER" id="PTHR46461:SF1">
    <property type="entry name" value="KELCH DOMAIN-CONTAINING PROTEIN 3"/>
    <property type="match status" value="1"/>
</dbReference>
<dbReference type="AlphaFoldDB" id="A0A016SP23"/>
<dbReference type="OrthoDB" id="432528at2759"/>